<keyword evidence="1" id="KW-0732">Signal</keyword>
<dbReference type="Proteomes" id="UP000515808">
    <property type="component" value="Chromosome"/>
</dbReference>
<keyword evidence="3" id="KW-1185">Reference proteome</keyword>
<evidence type="ECO:0000313" key="3">
    <source>
        <dbReference type="Proteomes" id="UP000515808"/>
    </source>
</evidence>
<feature type="chain" id="PRO_5029003900" evidence="1">
    <location>
        <begin position="24"/>
        <end position="405"/>
    </location>
</feature>
<dbReference type="KEGG" id="ppec:H9W90_07240"/>
<feature type="signal peptide" evidence="1">
    <location>
        <begin position="1"/>
        <end position="23"/>
    </location>
</feature>
<dbReference type="SUPFAM" id="SSF49373">
    <property type="entry name" value="Invasin/intimin cell-adhesion fragments"/>
    <property type="match status" value="1"/>
</dbReference>
<dbReference type="EMBL" id="CP060695">
    <property type="protein sequence ID" value="QNM86896.1"/>
    <property type="molecule type" value="Genomic_DNA"/>
</dbReference>
<dbReference type="InterPro" id="IPR008964">
    <property type="entry name" value="Invasin/intimin_cell_adhesion"/>
</dbReference>
<protein>
    <submittedName>
        <fullName evidence="2">Uncharacterized protein</fullName>
    </submittedName>
</protein>
<organism evidence="2 3">
    <name type="scientific">Polaribacter pectinis</name>
    <dbReference type="NCBI Taxonomy" id="2738844"/>
    <lineage>
        <taxon>Bacteria</taxon>
        <taxon>Pseudomonadati</taxon>
        <taxon>Bacteroidota</taxon>
        <taxon>Flavobacteriia</taxon>
        <taxon>Flavobacteriales</taxon>
        <taxon>Flavobacteriaceae</taxon>
    </lineage>
</organism>
<accession>A0A7G9LE47</accession>
<proteinExistence type="predicted"/>
<evidence type="ECO:0000256" key="1">
    <source>
        <dbReference type="SAM" id="SignalP"/>
    </source>
</evidence>
<dbReference type="AlphaFoldDB" id="A0A7G9LE47"/>
<dbReference type="RefSeq" id="WP_187483769.1">
    <property type="nucleotide sequence ID" value="NZ_CP060695.1"/>
</dbReference>
<gene>
    <name evidence="2" type="ORF">H9W90_07240</name>
</gene>
<name>A0A7G9LE47_9FLAO</name>
<evidence type="ECO:0000313" key="2">
    <source>
        <dbReference type="EMBL" id="QNM86896.1"/>
    </source>
</evidence>
<sequence length="405" mass="45528">MNIKYTYLFFVSCFLFFGNVMNAEINQDNSIELITTKKEFIAGETIILEFRTTQKKTVQLYCSNSYGTTLVTSILNNNKLSFTIPPHFSSKRGVLNWKLITDEKALSGIIKIKPNTKPVSLETYIGPPSIVAGGKDYTMFVVIPTDNLDNPLPQNTAVAIQQQFLSKENKEEIRTNNLIAYKNIYSPLKSGRILLSSASSNLNSKEYTVNIMPAIGTNFKITADRNHNYADGNQITTFSTSVIKDSNNNIISDGSFVDFFIKNKKGNILKTSGKTINGVAFAKIIHPENEDEWAIKAYINGISESDEIKLTYKQVIKDFTIVFSKNNRNVKVGPLQSFMNQMIPDGLKVTLSIYKNGKLIDSIKKKSIEGFVNFELNANIYPNETYEIVISTAEINKSFNAKKLW</sequence>
<reference evidence="2 3" key="1">
    <citation type="submission" date="2020-08" db="EMBL/GenBank/DDBJ databases">
        <title>Polaribacter sp. L12M9 isolated from gut of the Korean scallop.</title>
        <authorList>
            <person name="Jeong Y.S."/>
        </authorList>
    </citation>
    <scope>NUCLEOTIDE SEQUENCE [LARGE SCALE GENOMIC DNA]</scope>
    <source>
        <strain evidence="2 3">L12M9</strain>
    </source>
</reference>